<dbReference type="Gene3D" id="1.20.1070.10">
    <property type="entry name" value="Rhodopsin 7-helix transmembrane proteins"/>
    <property type="match status" value="1"/>
</dbReference>
<keyword evidence="2 5" id="KW-0812">Transmembrane</keyword>
<dbReference type="GO" id="GO:0016020">
    <property type="term" value="C:membrane"/>
    <property type="evidence" value="ECO:0007669"/>
    <property type="project" value="UniProtKB-SubCell"/>
</dbReference>
<dbReference type="InterPro" id="IPR017452">
    <property type="entry name" value="GPCR_Rhodpsn_7TM"/>
</dbReference>
<feature type="transmembrane region" description="Helical" evidence="5">
    <location>
        <begin position="101"/>
        <end position="122"/>
    </location>
</feature>
<evidence type="ECO:0000313" key="7">
    <source>
        <dbReference type="EMBL" id="CAF1638524.1"/>
    </source>
</evidence>
<gene>
    <name evidence="7" type="ORF">XAT740_LOCUS52896</name>
</gene>
<sequence length="343" mass="40492">MDETNQTDYSGYIDSFNSDVVLSYPLRFWLLLLSDIPAVLMVLFVLHYLLNNSSQRKLLHNHTFILLLFLTMFTLLTDIPLYLNYLRIGSVWPASPATCYVWWMCNSTFAVTSYHLMSLASIERHIIIFHSHWLATKYKRLFLHYLPHIVVLIYCFCFYFLAIFFPSCENYFVYTTLYCAYPCYYFVLNFRNFWDVVFNGITPPLIITVFNILLLARVIHQKHVRLHQPVVWRKHRRLTIQVVSVSLLYLSDIFPAMVIGLLKLCGYSTEIGDKILLYTNFFAYFTSILLPFVCLGSLPELRLKLKQILQYLWLCKNQTRVEPFRDPTFATKGHPIVVKTSRF</sequence>
<dbReference type="Proteomes" id="UP000663828">
    <property type="component" value="Unassembled WGS sequence"/>
</dbReference>
<evidence type="ECO:0000256" key="5">
    <source>
        <dbReference type="SAM" id="Phobius"/>
    </source>
</evidence>
<dbReference type="SUPFAM" id="SSF81321">
    <property type="entry name" value="Family A G protein-coupled receptor-like"/>
    <property type="match status" value="1"/>
</dbReference>
<keyword evidence="3 5" id="KW-1133">Transmembrane helix</keyword>
<feature type="transmembrane region" description="Helical" evidence="5">
    <location>
        <begin position="240"/>
        <end position="261"/>
    </location>
</feature>
<feature type="transmembrane region" description="Helical" evidence="5">
    <location>
        <begin position="62"/>
        <end position="81"/>
    </location>
</feature>
<evidence type="ECO:0000256" key="1">
    <source>
        <dbReference type="ARBA" id="ARBA00004370"/>
    </source>
</evidence>
<feature type="domain" description="G-protein coupled receptors family 1 profile" evidence="6">
    <location>
        <begin position="41"/>
        <end position="294"/>
    </location>
</feature>
<protein>
    <recommendedName>
        <fullName evidence="6">G-protein coupled receptors family 1 profile domain-containing protein</fullName>
    </recommendedName>
</protein>
<reference evidence="7" key="1">
    <citation type="submission" date="2021-02" db="EMBL/GenBank/DDBJ databases">
        <authorList>
            <person name="Nowell W R."/>
        </authorList>
    </citation>
    <scope>NUCLEOTIDE SEQUENCE</scope>
</reference>
<comment type="subcellular location">
    <subcellularLocation>
        <location evidence="1">Membrane</location>
    </subcellularLocation>
</comment>
<dbReference type="CDD" id="cd00637">
    <property type="entry name" value="7tm_classA_rhodopsin-like"/>
    <property type="match status" value="1"/>
</dbReference>
<keyword evidence="4 5" id="KW-0472">Membrane</keyword>
<comment type="caution">
    <text evidence="7">The sequence shown here is derived from an EMBL/GenBank/DDBJ whole genome shotgun (WGS) entry which is preliminary data.</text>
</comment>
<dbReference type="EMBL" id="CAJNOR010008863">
    <property type="protein sequence ID" value="CAF1638524.1"/>
    <property type="molecule type" value="Genomic_DNA"/>
</dbReference>
<name>A0A816DHJ6_ADIRI</name>
<evidence type="ECO:0000256" key="3">
    <source>
        <dbReference type="ARBA" id="ARBA00022989"/>
    </source>
</evidence>
<feature type="transmembrane region" description="Helical" evidence="5">
    <location>
        <begin position="28"/>
        <end position="50"/>
    </location>
</feature>
<organism evidence="7 8">
    <name type="scientific">Adineta ricciae</name>
    <name type="common">Rotifer</name>
    <dbReference type="NCBI Taxonomy" id="249248"/>
    <lineage>
        <taxon>Eukaryota</taxon>
        <taxon>Metazoa</taxon>
        <taxon>Spiralia</taxon>
        <taxon>Gnathifera</taxon>
        <taxon>Rotifera</taxon>
        <taxon>Eurotatoria</taxon>
        <taxon>Bdelloidea</taxon>
        <taxon>Adinetida</taxon>
        <taxon>Adinetidae</taxon>
        <taxon>Adineta</taxon>
    </lineage>
</organism>
<evidence type="ECO:0000313" key="8">
    <source>
        <dbReference type="Proteomes" id="UP000663828"/>
    </source>
</evidence>
<feature type="transmembrane region" description="Helical" evidence="5">
    <location>
        <begin position="196"/>
        <end position="219"/>
    </location>
</feature>
<accession>A0A816DHJ6</accession>
<dbReference type="PROSITE" id="PS50262">
    <property type="entry name" value="G_PROTEIN_RECEP_F1_2"/>
    <property type="match status" value="1"/>
</dbReference>
<evidence type="ECO:0000256" key="2">
    <source>
        <dbReference type="ARBA" id="ARBA00022692"/>
    </source>
</evidence>
<dbReference type="AlphaFoldDB" id="A0A816DHJ6"/>
<feature type="transmembrane region" description="Helical" evidence="5">
    <location>
        <begin position="281"/>
        <end position="298"/>
    </location>
</feature>
<keyword evidence="8" id="KW-1185">Reference proteome</keyword>
<proteinExistence type="predicted"/>
<feature type="transmembrane region" description="Helical" evidence="5">
    <location>
        <begin position="142"/>
        <end position="165"/>
    </location>
</feature>
<evidence type="ECO:0000259" key="6">
    <source>
        <dbReference type="PROSITE" id="PS50262"/>
    </source>
</evidence>
<evidence type="ECO:0000256" key="4">
    <source>
        <dbReference type="ARBA" id="ARBA00023136"/>
    </source>
</evidence>